<evidence type="ECO:0000313" key="2">
    <source>
        <dbReference type="Proteomes" id="UP000199288"/>
    </source>
</evidence>
<proteinExistence type="predicted"/>
<dbReference type="AlphaFoldDB" id="A0A1H3ZFY8"/>
<organism evidence="1 2">
    <name type="scientific">Bowdeniella nasicola</name>
    <dbReference type="NCBI Taxonomy" id="208480"/>
    <lineage>
        <taxon>Bacteria</taxon>
        <taxon>Bacillati</taxon>
        <taxon>Actinomycetota</taxon>
        <taxon>Actinomycetes</taxon>
        <taxon>Actinomycetales</taxon>
        <taxon>Actinomycetaceae</taxon>
        <taxon>Bowdeniella</taxon>
    </lineage>
</organism>
<gene>
    <name evidence="1" type="ORF">SAMN02910418_01139</name>
</gene>
<dbReference type="EMBL" id="FNQV01000006">
    <property type="protein sequence ID" value="SEA22620.1"/>
    <property type="molecule type" value="Genomic_DNA"/>
</dbReference>
<dbReference type="Pfam" id="PF11662">
    <property type="entry name" value="DUF3263"/>
    <property type="match status" value="1"/>
</dbReference>
<evidence type="ECO:0000313" key="1">
    <source>
        <dbReference type="EMBL" id="SEA22620.1"/>
    </source>
</evidence>
<dbReference type="InterPro" id="IPR021678">
    <property type="entry name" value="DUF3263"/>
</dbReference>
<protein>
    <recommendedName>
        <fullName evidence="3">DUF3263 domain-containing protein</fullName>
    </recommendedName>
</protein>
<name>A0A1H3ZFY8_9ACTO</name>
<dbReference type="Proteomes" id="UP000199288">
    <property type="component" value="Unassembled WGS sequence"/>
</dbReference>
<dbReference type="OrthoDB" id="3268863at2"/>
<dbReference type="RefSeq" id="WP_092563427.1">
    <property type="nucleotide sequence ID" value="NZ_FNQV01000006.1"/>
</dbReference>
<evidence type="ECO:0008006" key="3">
    <source>
        <dbReference type="Google" id="ProtNLM"/>
    </source>
</evidence>
<reference evidence="2" key="1">
    <citation type="submission" date="2016-10" db="EMBL/GenBank/DDBJ databases">
        <authorList>
            <person name="Varghese N."/>
            <person name="Submissions S."/>
        </authorList>
    </citation>
    <scope>NUCLEOTIDE SEQUENCE [LARGE SCALE GENOMIC DNA]</scope>
    <source>
        <strain evidence="2">KPR-1</strain>
    </source>
</reference>
<keyword evidence="2" id="KW-1185">Reference proteome</keyword>
<sequence length="86" mass="10002">MAAQLSDVEEAMLQFEGRYWRLTGVKERAIRETFGMTSTDYYHHLARLIDRPEALAANPIVVKKLLAQRESRARARQERRKSAADR</sequence>
<accession>A0A1H3ZFY8</accession>